<reference evidence="2" key="1">
    <citation type="submission" date="2016-10" db="EMBL/GenBank/DDBJ databases">
        <authorList>
            <person name="Varghese N."/>
            <person name="Submissions S."/>
        </authorList>
    </citation>
    <scope>NUCLEOTIDE SEQUENCE [LARGE SCALE GENOMIC DNA]</scope>
    <source>
        <strain evidence="2">DSM 17101</strain>
    </source>
</reference>
<dbReference type="Proteomes" id="UP000199317">
    <property type="component" value="Unassembled WGS sequence"/>
</dbReference>
<keyword evidence="2" id="KW-1185">Reference proteome</keyword>
<dbReference type="EMBL" id="FNJL01000010">
    <property type="protein sequence ID" value="SDP27974.1"/>
    <property type="molecule type" value="Genomic_DNA"/>
</dbReference>
<evidence type="ECO:0000313" key="1">
    <source>
        <dbReference type="EMBL" id="SDP27974.1"/>
    </source>
</evidence>
<dbReference type="AlphaFoldDB" id="A0A1H0REM8"/>
<proteinExistence type="predicted"/>
<protein>
    <submittedName>
        <fullName evidence="1">Uncharacterized protein</fullName>
    </submittedName>
</protein>
<evidence type="ECO:0000313" key="2">
    <source>
        <dbReference type="Proteomes" id="UP000199317"/>
    </source>
</evidence>
<dbReference type="RefSeq" id="WP_092834158.1">
    <property type="nucleotide sequence ID" value="NZ_FNJL01000010.1"/>
</dbReference>
<gene>
    <name evidence="1" type="ORF">SAMN04489708_11030</name>
</gene>
<name>A0A1H0REM8_9BURK</name>
<dbReference type="OrthoDB" id="8964516at2"/>
<accession>A0A1H0REM8</accession>
<organism evidence="1 2">
    <name type="scientific">Paracidovorax cattleyae</name>
    <dbReference type="NCBI Taxonomy" id="80868"/>
    <lineage>
        <taxon>Bacteria</taxon>
        <taxon>Pseudomonadati</taxon>
        <taxon>Pseudomonadota</taxon>
        <taxon>Betaproteobacteria</taxon>
        <taxon>Burkholderiales</taxon>
        <taxon>Comamonadaceae</taxon>
        <taxon>Paracidovorax</taxon>
    </lineage>
</organism>
<sequence length="167" mass="18979">MARATTQQIQLLHHTLGLRPDQRDAHRNHFVAGPGHHDMPDLEALEASGLMARGRSPSFIDKTDVVFHATDAGRELALQELPQPAKRSQHGQWLDADCGETFAEWLCRYGVPRYDMRWDRQGRFEYRMYRSPGGIRYDVTGDWAATKKAAKASYKAALKAHNSKEHP</sequence>